<dbReference type="NCBIfam" id="NF011405">
    <property type="entry name" value="PRK14830.1"/>
    <property type="match status" value="1"/>
</dbReference>
<dbReference type="InterPro" id="IPR018520">
    <property type="entry name" value="UPP_synth-like_CS"/>
</dbReference>
<accession>A0A1S9ZZL2</accession>
<feature type="binding site" evidence="2">
    <location>
        <position position="68"/>
    </location>
    <ligand>
        <name>substrate</name>
    </ligand>
</feature>
<comment type="cofactor">
    <cofactor evidence="2">
        <name>Mg(2+)</name>
        <dbReference type="ChEBI" id="CHEBI:18420"/>
    </cofactor>
    <text evidence="2">Binds 2 magnesium ions per subunit.</text>
</comment>
<dbReference type="Pfam" id="PF01255">
    <property type="entry name" value="Prenyltransf"/>
    <property type="match status" value="1"/>
</dbReference>
<dbReference type="HAMAP" id="MF_01139">
    <property type="entry name" value="ISPT"/>
    <property type="match status" value="1"/>
</dbReference>
<dbReference type="PROSITE" id="PS01066">
    <property type="entry name" value="UPP_SYNTHASE"/>
    <property type="match status" value="1"/>
</dbReference>
<dbReference type="CDD" id="cd00475">
    <property type="entry name" value="Cis_IPPS"/>
    <property type="match status" value="1"/>
</dbReference>
<evidence type="ECO:0000313" key="4">
    <source>
        <dbReference type="Proteomes" id="UP000662736"/>
    </source>
</evidence>
<feature type="binding site" evidence="2">
    <location>
        <position position="17"/>
    </location>
    <ligand>
        <name>Mg(2+)</name>
        <dbReference type="ChEBI" id="CHEBI:18420"/>
    </ligand>
</feature>
<keyword evidence="2" id="KW-0961">Cell wall biogenesis/degradation</keyword>
<keyword evidence="2" id="KW-0479">Metal-binding</keyword>
<dbReference type="GO" id="GO:0005829">
    <property type="term" value="C:cytosol"/>
    <property type="evidence" value="ECO:0007669"/>
    <property type="project" value="TreeGrafter"/>
</dbReference>
<dbReference type="InterPro" id="IPR001441">
    <property type="entry name" value="UPP_synth-like"/>
</dbReference>
<feature type="binding site" evidence="2">
    <location>
        <position position="30"/>
    </location>
    <ligand>
        <name>substrate</name>
    </ligand>
</feature>
<proteinExistence type="inferred from homology"/>
<dbReference type="GO" id="GO:0008834">
    <property type="term" value="F:ditrans,polycis-undecaprenyl-diphosphate synthase [(2E,6E)-farnesyl-diphosphate specific] activity"/>
    <property type="evidence" value="ECO:0007669"/>
    <property type="project" value="UniProtKB-UniRule"/>
</dbReference>
<keyword evidence="2" id="KW-0133">Cell shape</keyword>
<comment type="function">
    <text evidence="2">Catalyzes the sequential condensation of isopentenyl diphosphate (IPP) with (2E,6E)-farnesyl diphosphate (E,E-FPP) to yield (2Z,6Z,10Z,14Z,18Z,22Z,26Z,30Z,34E,38E)-undecaprenyl diphosphate (di-trans,octa-cis-UPP). UPP is the precursor of glycosyl carrier lipid in the biosynthesis of bacterial cell wall polysaccharide components such as peptidoglycan and lipopolysaccharide.</text>
</comment>
<dbReference type="InterPro" id="IPR036424">
    <property type="entry name" value="UPP_synth-like_sf"/>
</dbReference>
<dbReference type="GO" id="GO:0071555">
    <property type="term" value="P:cell wall organization"/>
    <property type="evidence" value="ECO:0007669"/>
    <property type="project" value="UniProtKB-KW"/>
</dbReference>
<dbReference type="SUPFAM" id="SSF64005">
    <property type="entry name" value="Undecaprenyl diphosphate synthase"/>
    <property type="match status" value="1"/>
</dbReference>
<name>A0A1S9ZZL2_GLAPU</name>
<keyword evidence="2" id="KW-0573">Peptidoglycan synthesis</keyword>
<dbReference type="PANTHER" id="PTHR10291">
    <property type="entry name" value="DEHYDRODOLICHYL DIPHOSPHATE SYNTHASE FAMILY MEMBER"/>
    <property type="match status" value="1"/>
</dbReference>
<dbReference type="NCBIfam" id="TIGR00055">
    <property type="entry name" value="uppS"/>
    <property type="match status" value="1"/>
</dbReference>
<dbReference type="EC" id="2.5.1.31" evidence="2"/>
<dbReference type="GO" id="GO:0009252">
    <property type="term" value="P:peptidoglycan biosynthetic process"/>
    <property type="evidence" value="ECO:0007669"/>
    <property type="project" value="UniProtKB-UniRule"/>
</dbReference>
<dbReference type="Proteomes" id="UP000662736">
    <property type="component" value="Chromosome"/>
</dbReference>
<dbReference type="AlphaFoldDB" id="A0A1S9ZZL2"/>
<feature type="binding site" evidence="2">
    <location>
        <position position="34"/>
    </location>
    <ligand>
        <name>substrate</name>
    </ligand>
</feature>
<feature type="binding site" evidence="2">
    <location>
        <begin position="18"/>
        <end position="21"/>
    </location>
    <ligand>
        <name>substrate</name>
    </ligand>
</feature>
<evidence type="ECO:0000256" key="1">
    <source>
        <dbReference type="ARBA" id="ARBA00022679"/>
    </source>
</evidence>
<dbReference type="PANTHER" id="PTHR10291:SF0">
    <property type="entry name" value="DEHYDRODOLICHYL DIPHOSPHATE SYNTHASE 2"/>
    <property type="match status" value="1"/>
</dbReference>
<dbReference type="FunFam" id="3.40.1180.10:FF:000001">
    <property type="entry name" value="(2E,6E)-farnesyl-diphosphate-specific ditrans,polycis-undecaprenyl-diphosphate synthase"/>
    <property type="match status" value="1"/>
</dbReference>
<comment type="similarity">
    <text evidence="2">Belongs to the UPP synthase family.</text>
</comment>
<feature type="binding site" evidence="2">
    <location>
        <begin position="191"/>
        <end position="193"/>
    </location>
    <ligand>
        <name>substrate</name>
    </ligand>
</feature>
<feature type="binding site" evidence="2">
    <location>
        <begin position="62"/>
        <end position="64"/>
    </location>
    <ligand>
        <name>substrate</name>
    </ligand>
</feature>
<sequence>MDIEPQLMPQHVAIIMDGNGRWAKQQGKLRIFGHQNGVKAVRSAINFAAKHGIKVLTLYAFSSENWSRPKAEVSALMTVFMKALDYEVKKLHKNNIRLKIIGDKSALSESLQNRIAQSEALTANNTGLMLNIAGNYGGYWDITQATKQIALQVKNGELSVDEITPDYFQRHLVTEDQPQVDLLIRTSGEQRISNFLLWQIAYAELVFSPVLWPDFDEKAFTDAIIAYQQRDRRFGGC</sequence>
<dbReference type="GO" id="GO:0000287">
    <property type="term" value="F:magnesium ion binding"/>
    <property type="evidence" value="ECO:0007669"/>
    <property type="project" value="UniProtKB-UniRule"/>
</dbReference>
<protein>
    <recommendedName>
        <fullName evidence="2">Ditrans,polycis-undecaprenyl-diphosphate synthase ((2E,6E)-farnesyl-diphosphate specific)</fullName>
        <ecNumber evidence="2">2.5.1.31</ecNumber>
    </recommendedName>
    <alternativeName>
        <fullName evidence="2">Ditrans,polycis-undecaprenylcistransferase</fullName>
    </alternativeName>
    <alternativeName>
        <fullName evidence="2">Undecaprenyl diphosphate synthase</fullName>
        <shortName evidence="2">UDS</shortName>
    </alternativeName>
    <alternativeName>
        <fullName evidence="2">Undecaprenyl pyrophosphate synthase</fullName>
        <shortName evidence="2">UPP synthase</shortName>
    </alternativeName>
</protein>
<evidence type="ECO:0000313" key="3">
    <source>
        <dbReference type="EMBL" id="QSX17343.1"/>
    </source>
</evidence>
<dbReference type="EMBL" id="CP071491">
    <property type="protein sequence ID" value="QSX17343.1"/>
    <property type="molecule type" value="Genomic_DNA"/>
</dbReference>
<feature type="active site" evidence="2">
    <location>
        <position position="17"/>
    </location>
</feature>
<organism evidence="3 4">
    <name type="scientific">Glaesserella parasuis</name>
    <name type="common">Haemophilus parasuis</name>
    <dbReference type="NCBI Taxonomy" id="738"/>
    <lineage>
        <taxon>Bacteria</taxon>
        <taxon>Pseudomonadati</taxon>
        <taxon>Pseudomonadota</taxon>
        <taxon>Gammaproteobacteria</taxon>
        <taxon>Pasteurellales</taxon>
        <taxon>Pasteurellaceae</taxon>
        <taxon>Glaesserella</taxon>
    </lineage>
</organism>
<feature type="binding site" evidence="2">
    <location>
        <position position="185"/>
    </location>
    <ligand>
        <name>substrate</name>
    </ligand>
</feature>
<keyword evidence="1 2" id="KW-0808">Transferase</keyword>
<keyword evidence="2" id="KW-0460">Magnesium</keyword>
<feature type="binding site" evidence="2">
    <location>
        <position position="204"/>
    </location>
    <ligand>
        <name>Mg(2+)</name>
        <dbReference type="ChEBI" id="CHEBI:18420"/>
    </ligand>
</feature>
<dbReference type="GO" id="GO:0016094">
    <property type="term" value="P:polyprenol biosynthetic process"/>
    <property type="evidence" value="ECO:0007669"/>
    <property type="project" value="TreeGrafter"/>
</dbReference>
<feature type="active site" description="Proton acceptor" evidence="2">
    <location>
        <position position="65"/>
    </location>
</feature>
<evidence type="ECO:0000256" key="2">
    <source>
        <dbReference type="HAMAP-Rule" id="MF_01139"/>
    </source>
</evidence>
<feature type="binding site" evidence="2">
    <location>
        <position position="22"/>
    </location>
    <ligand>
        <name>substrate</name>
    </ligand>
</feature>
<gene>
    <name evidence="2 3" type="primary">uppS</name>
    <name evidence="3" type="ORF">J1G54_01890</name>
</gene>
<dbReference type="Gene3D" id="3.40.1180.10">
    <property type="entry name" value="Decaprenyl diphosphate synthase-like"/>
    <property type="match status" value="1"/>
</dbReference>
<dbReference type="GO" id="GO:0008360">
    <property type="term" value="P:regulation of cell shape"/>
    <property type="evidence" value="ECO:0007669"/>
    <property type="project" value="UniProtKB-KW"/>
</dbReference>
<dbReference type="RefSeq" id="WP_021118496.1">
    <property type="nucleotide sequence ID" value="NZ_CBCRUP010000016.1"/>
</dbReference>
<feature type="binding site" evidence="2">
    <location>
        <position position="66"/>
    </location>
    <ligand>
        <name>substrate</name>
    </ligand>
</feature>
<reference evidence="3" key="1">
    <citation type="submission" date="2021-03" db="EMBL/GenBank/DDBJ databases">
        <title>Characterization of a novel Integrative Conjugative Element in Glaesserella parasuis.</title>
        <authorList>
            <person name="Hu G."/>
            <person name="Sun H."/>
        </authorList>
    </citation>
    <scope>NUCLEOTIDE SEQUENCE</scope>
    <source>
        <strain evidence="3">GHP1807</strain>
    </source>
</reference>
<comment type="catalytic activity">
    <reaction evidence="2">
        <text>8 isopentenyl diphosphate + (2E,6E)-farnesyl diphosphate = di-trans,octa-cis-undecaprenyl diphosphate + 8 diphosphate</text>
        <dbReference type="Rhea" id="RHEA:27551"/>
        <dbReference type="ChEBI" id="CHEBI:33019"/>
        <dbReference type="ChEBI" id="CHEBI:58405"/>
        <dbReference type="ChEBI" id="CHEBI:128769"/>
        <dbReference type="ChEBI" id="CHEBI:175763"/>
        <dbReference type="EC" id="2.5.1.31"/>
    </reaction>
</comment>
<comment type="subunit">
    <text evidence="2">Homodimer.</text>
</comment>